<sequence length="112" mass="12431">MANKNRLVWYILVDDQGEPYKGTRASSVDIPSSYVIDQFAKAVKAEYSDSHLAGIAPSDLLVYANKTAFDEGNSLEEDESIQNYGRSKKDALWVVVPSNDLAATLAPSVFWW</sequence>
<dbReference type="Proteomes" id="UP000243217">
    <property type="component" value="Unassembled WGS sequence"/>
</dbReference>
<comment type="caution">
    <text evidence="1">The sequence shown here is derived from an EMBL/GenBank/DDBJ whole genome shotgun (WGS) entry which is preliminary data.</text>
</comment>
<evidence type="ECO:0008006" key="3">
    <source>
        <dbReference type="Google" id="ProtNLM"/>
    </source>
</evidence>
<proteinExistence type="predicted"/>
<reference evidence="1 2" key="1">
    <citation type="journal article" date="2014" name="Genome Biol. Evol.">
        <title>The secreted proteins of Achlya hypogyna and Thraustotheca clavata identify the ancestral oomycete secretome and reveal gene acquisitions by horizontal gene transfer.</title>
        <authorList>
            <person name="Misner I."/>
            <person name="Blouin N."/>
            <person name="Leonard G."/>
            <person name="Richards T.A."/>
            <person name="Lane C.E."/>
        </authorList>
    </citation>
    <scope>NUCLEOTIDE SEQUENCE [LARGE SCALE GENOMIC DNA]</scope>
    <source>
        <strain evidence="1 2">ATCC 34112</strain>
    </source>
</reference>
<evidence type="ECO:0000313" key="1">
    <source>
        <dbReference type="EMBL" id="OQR82361.1"/>
    </source>
</evidence>
<organism evidence="1 2">
    <name type="scientific">Thraustotheca clavata</name>
    <dbReference type="NCBI Taxonomy" id="74557"/>
    <lineage>
        <taxon>Eukaryota</taxon>
        <taxon>Sar</taxon>
        <taxon>Stramenopiles</taxon>
        <taxon>Oomycota</taxon>
        <taxon>Saprolegniomycetes</taxon>
        <taxon>Saprolegniales</taxon>
        <taxon>Achlyaceae</taxon>
        <taxon>Thraustotheca</taxon>
    </lineage>
</organism>
<evidence type="ECO:0000313" key="2">
    <source>
        <dbReference type="Proteomes" id="UP000243217"/>
    </source>
</evidence>
<name>A0A1V9Y9F6_9STRA</name>
<protein>
    <recommendedName>
        <fullName evidence="3">Ubiquitin-like domain-containing protein</fullName>
    </recommendedName>
</protein>
<dbReference type="AlphaFoldDB" id="A0A1V9Y9F6"/>
<keyword evidence="2" id="KW-1185">Reference proteome</keyword>
<accession>A0A1V9Y9F6</accession>
<dbReference type="OrthoDB" id="168319at2759"/>
<dbReference type="EMBL" id="JNBS01004741">
    <property type="protein sequence ID" value="OQR82361.1"/>
    <property type="molecule type" value="Genomic_DNA"/>
</dbReference>
<gene>
    <name evidence="1" type="ORF">THRCLA_23214</name>
</gene>